<comment type="similarity">
    <text evidence="1">Belongs to the DinB family.</text>
</comment>
<dbReference type="EMBL" id="BLIV01000003">
    <property type="protein sequence ID" value="GFE50246.1"/>
    <property type="molecule type" value="Genomic_DNA"/>
</dbReference>
<protein>
    <submittedName>
        <fullName evidence="4">Damage-inducible protein DinB</fullName>
    </submittedName>
</protein>
<keyword evidence="2 3" id="KW-0479">Metal-binding</keyword>
<evidence type="ECO:0000256" key="3">
    <source>
        <dbReference type="PIRSR" id="PIRSR607837-1"/>
    </source>
</evidence>
<dbReference type="InterPro" id="IPR007837">
    <property type="entry name" value="DinB"/>
</dbReference>
<feature type="binding site" evidence="3">
    <location>
        <position position="136"/>
    </location>
    <ligand>
        <name>a divalent metal cation</name>
        <dbReference type="ChEBI" id="CHEBI:60240"/>
    </ligand>
</feature>
<keyword evidence="5" id="KW-1185">Reference proteome</keyword>
<feature type="binding site" evidence="3">
    <location>
        <position position="50"/>
    </location>
    <ligand>
        <name>a divalent metal cation</name>
        <dbReference type="ChEBI" id="CHEBI:60240"/>
    </ligand>
</feature>
<dbReference type="Proteomes" id="UP000436522">
    <property type="component" value="Unassembled WGS sequence"/>
</dbReference>
<evidence type="ECO:0000313" key="5">
    <source>
        <dbReference type="Proteomes" id="UP000436522"/>
    </source>
</evidence>
<name>A0A640VVI3_9RHOB</name>
<feature type="binding site" evidence="3">
    <location>
        <position position="140"/>
    </location>
    <ligand>
        <name>a divalent metal cation</name>
        <dbReference type="ChEBI" id="CHEBI:60240"/>
    </ligand>
</feature>
<dbReference type="Gene3D" id="1.20.120.450">
    <property type="entry name" value="dinb family like domain"/>
    <property type="match status" value="1"/>
</dbReference>
<comment type="caution">
    <text evidence="4">The sequence shown here is derived from an EMBL/GenBank/DDBJ whole genome shotgun (WGS) entry which is preliminary data.</text>
</comment>
<dbReference type="InterPro" id="IPR034660">
    <property type="entry name" value="DinB/YfiT-like"/>
</dbReference>
<gene>
    <name evidence="4" type="ORF">So717_19990</name>
</gene>
<dbReference type="SUPFAM" id="SSF109854">
    <property type="entry name" value="DinB/YfiT-like putative metalloenzymes"/>
    <property type="match status" value="1"/>
</dbReference>
<sequence length="167" mass="18603">MIEPGYAQMMARYNAWQNDWLFATVDGLDEAAREADRGLFWGSIRATLSHLMWGDLMWMSRFDGGEGPSNPLNETGDAYDWSELMAERPAVDARITRWAAGLADGAFDGDLTWWSGAAGREMSKPYALCVAHVFNHQTHHRGQVHATLTALGVKTQDTDIPFLPEDA</sequence>
<dbReference type="PANTHER" id="PTHR37302">
    <property type="entry name" value="SLR1116 PROTEIN"/>
    <property type="match status" value="1"/>
</dbReference>
<evidence type="ECO:0000256" key="1">
    <source>
        <dbReference type="ARBA" id="ARBA00008635"/>
    </source>
</evidence>
<reference evidence="4 5" key="1">
    <citation type="submission" date="2019-12" db="EMBL/GenBank/DDBJ databases">
        <title>Roseobacter cerasinus sp. nov., isolated from seawater around aquaculture.</title>
        <authorList>
            <person name="Muramatsu S."/>
            <person name="Takabe Y."/>
            <person name="Mori K."/>
            <person name="Takaichi S."/>
            <person name="Hanada S."/>
        </authorList>
    </citation>
    <scope>NUCLEOTIDE SEQUENCE [LARGE SCALE GENOMIC DNA]</scope>
    <source>
        <strain evidence="4 5">AI77</strain>
    </source>
</reference>
<dbReference type="Pfam" id="PF05163">
    <property type="entry name" value="DinB"/>
    <property type="match status" value="1"/>
</dbReference>
<dbReference type="AlphaFoldDB" id="A0A640VVI3"/>
<organism evidence="4 5">
    <name type="scientific">Roseobacter cerasinus</name>
    <dbReference type="NCBI Taxonomy" id="2602289"/>
    <lineage>
        <taxon>Bacteria</taxon>
        <taxon>Pseudomonadati</taxon>
        <taxon>Pseudomonadota</taxon>
        <taxon>Alphaproteobacteria</taxon>
        <taxon>Rhodobacterales</taxon>
        <taxon>Roseobacteraceae</taxon>
        <taxon>Roseobacter</taxon>
    </lineage>
</organism>
<proteinExistence type="inferred from homology"/>
<dbReference type="GO" id="GO:0046872">
    <property type="term" value="F:metal ion binding"/>
    <property type="evidence" value="ECO:0007669"/>
    <property type="project" value="UniProtKB-KW"/>
</dbReference>
<evidence type="ECO:0000313" key="4">
    <source>
        <dbReference type="EMBL" id="GFE50246.1"/>
    </source>
</evidence>
<accession>A0A640VVI3</accession>
<evidence type="ECO:0000256" key="2">
    <source>
        <dbReference type="ARBA" id="ARBA00022723"/>
    </source>
</evidence>
<dbReference type="PANTHER" id="PTHR37302:SF1">
    <property type="entry name" value="PROTEIN DINB"/>
    <property type="match status" value="1"/>
</dbReference>